<dbReference type="GO" id="GO:0005929">
    <property type="term" value="C:cilium"/>
    <property type="evidence" value="ECO:0007669"/>
    <property type="project" value="TreeGrafter"/>
</dbReference>
<dbReference type="Pfam" id="PF10595">
    <property type="entry name" value="FAM161A_B"/>
    <property type="match status" value="1"/>
</dbReference>
<organism evidence="5 6">
    <name type="scientific">Pseudolycoriella hygida</name>
    <dbReference type="NCBI Taxonomy" id="35572"/>
    <lineage>
        <taxon>Eukaryota</taxon>
        <taxon>Metazoa</taxon>
        <taxon>Ecdysozoa</taxon>
        <taxon>Arthropoda</taxon>
        <taxon>Hexapoda</taxon>
        <taxon>Insecta</taxon>
        <taxon>Pterygota</taxon>
        <taxon>Neoptera</taxon>
        <taxon>Endopterygota</taxon>
        <taxon>Diptera</taxon>
        <taxon>Nematocera</taxon>
        <taxon>Sciaroidea</taxon>
        <taxon>Sciaridae</taxon>
        <taxon>Pseudolycoriella</taxon>
    </lineage>
</organism>
<feature type="coiled-coil region" evidence="3">
    <location>
        <begin position="184"/>
        <end position="211"/>
    </location>
</feature>
<dbReference type="EMBL" id="WJQU01000003">
    <property type="protein sequence ID" value="KAJ6640193.1"/>
    <property type="molecule type" value="Genomic_DNA"/>
</dbReference>
<accession>A0A9Q0MYI5</accession>
<dbReference type="GO" id="GO:0044782">
    <property type="term" value="P:cilium organization"/>
    <property type="evidence" value="ECO:0007669"/>
    <property type="project" value="TreeGrafter"/>
</dbReference>
<feature type="compositionally biased region" description="Basic residues" evidence="4">
    <location>
        <begin position="352"/>
        <end position="362"/>
    </location>
</feature>
<comment type="similarity">
    <text evidence="1">Belongs to the FAM161 family.</text>
</comment>
<evidence type="ECO:0000256" key="1">
    <source>
        <dbReference type="ARBA" id="ARBA00006663"/>
    </source>
</evidence>
<gene>
    <name evidence="5" type="primary">fam161a</name>
    <name evidence="5" type="ORF">Bhyg_12942</name>
</gene>
<dbReference type="AlphaFoldDB" id="A0A9Q0MYI5"/>
<dbReference type="PANTHER" id="PTHR21501">
    <property type="entry name" value="PROTEIN FAM-161"/>
    <property type="match status" value="1"/>
</dbReference>
<keyword evidence="2 3" id="KW-0175">Coiled coil</keyword>
<comment type="caution">
    <text evidence="5">The sequence shown here is derived from an EMBL/GenBank/DDBJ whole genome shotgun (WGS) entry which is preliminary data.</text>
</comment>
<feature type="region of interest" description="Disordered" evidence="4">
    <location>
        <begin position="329"/>
        <end position="365"/>
    </location>
</feature>
<keyword evidence="6" id="KW-1185">Reference proteome</keyword>
<reference evidence="5" key="1">
    <citation type="submission" date="2022-07" db="EMBL/GenBank/DDBJ databases">
        <authorList>
            <person name="Trinca V."/>
            <person name="Uliana J.V.C."/>
            <person name="Torres T.T."/>
            <person name="Ward R.J."/>
            <person name="Monesi N."/>
        </authorList>
    </citation>
    <scope>NUCLEOTIDE SEQUENCE</scope>
    <source>
        <strain evidence="5">HSMRA1968</strain>
        <tissue evidence="5">Whole embryos</tissue>
    </source>
</reference>
<dbReference type="OrthoDB" id="2150121at2759"/>
<dbReference type="PANTHER" id="PTHR21501:SF1">
    <property type="entry name" value="PROTEIN FAM-161"/>
    <property type="match status" value="1"/>
</dbReference>
<dbReference type="Proteomes" id="UP001151699">
    <property type="component" value="Chromosome X"/>
</dbReference>
<protein>
    <submittedName>
        <fullName evidence="5">Protein FAM161A</fullName>
    </submittedName>
</protein>
<evidence type="ECO:0000313" key="6">
    <source>
        <dbReference type="Proteomes" id="UP001151699"/>
    </source>
</evidence>
<evidence type="ECO:0000256" key="3">
    <source>
        <dbReference type="SAM" id="Coils"/>
    </source>
</evidence>
<dbReference type="InterPro" id="IPR019579">
    <property type="entry name" value="FAM161A/B"/>
</dbReference>
<name>A0A9Q0MYI5_9DIPT</name>
<evidence type="ECO:0000256" key="4">
    <source>
        <dbReference type="SAM" id="MobiDB-lite"/>
    </source>
</evidence>
<evidence type="ECO:0000313" key="5">
    <source>
        <dbReference type="EMBL" id="KAJ6640193.1"/>
    </source>
</evidence>
<sequence>MPICENNAFKSKKYSMLECTNSKYSSRANAMKKTNKTLNKECRNKDNDFYSLITFYDSIPDYRDIHHLSEYEFQNQLLMLKQRQCEIFPHKSDRQVLKQDIPEIQCESVPASSCKNTDFDIDFAGLLTKNDEINNSLNNCLGNKPVIRINSAKSSSGSGGKCYRSKSVSPSRLTVPQPFKMTLREEKEQKLNELLTDHQQLLDNDKDLTDEIKISTTHDIPLSSRIPLYDRIVAEKAHKSELAKLNSAIELQSQMKPFHFSERSPCRLKRCHTSPQLTTPNSKTECFRAKPCPKNLFSNYFYHKLWEDEYFRALNRKLRAEELLKISSLPPSMKKRNKDSPKSEKSSTSSGKRGKRRKKITKKLSNDLKDDEFITTCPNPFKFETEKRSTTRSSKSPTYCFSNNTSGKSSYQTSPIPIYPSARPNLAANLRVEWARKKLSELSMKSEKNLPKEKVRRTSWGIRKSPGWKSLYYDHTNEEDISLRLATRRAEQKLRHDEHQLKMEIMRQRVRAAPLLLEGPSHWGPRTVAHDCRFGKSNSHDKTDERPCSSNATFSTYFDKKFEPKRKTTQISH</sequence>
<evidence type="ECO:0000256" key="2">
    <source>
        <dbReference type="ARBA" id="ARBA00023054"/>
    </source>
</evidence>
<dbReference type="GO" id="GO:0005856">
    <property type="term" value="C:cytoskeleton"/>
    <property type="evidence" value="ECO:0007669"/>
    <property type="project" value="UniProtKB-ARBA"/>
</dbReference>
<dbReference type="InterPro" id="IPR051655">
    <property type="entry name" value="FAM161"/>
</dbReference>
<proteinExistence type="inferred from homology"/>